<dbReference type="AlphaFoldDB" id="A0A381N980"/>
<dbReference type="EMBL" id="UINC01000179">
    <property type="protein sequence ID" value="SUZ50624.1"/>
    <property type="molecule type" value="Genomic_DNA"/>
</dbReference>
<dbReference type="GO" id="GO:0008664">
    <property type="term" value="F:RNA 2',3'-cyclic 3'-phosphodiesterase activity"/>
    <property type="evidence" value="ECO:0007669"/>
    <property type="project" value="InterPro"/>
</dbReference>
<dbReference type="GO" id="GO:0004113">
    <property type="term" value="F:2',3'-cyclic-nucleotide 3'-phosphodiesterase activity"/>
    <property type="evidence" value="ECO:0007669"/>
    <property type="project" value="InterPro"/>
</dbReference>
<dbReference type="Gene3D" id="3.90.1140.10">
    <property type="entry name" value="Cyclic phosphodiesterase"/>
    <property type="match status" value="1"/>
</dbReference>
<dbReference type="SUPFAM" id="SSF55144">
    <property type="entry name" value="LigT-like"/>
    <property type="match status" value="1"/>
</dbReference>
<evidence type="ECO:0008006" key="3">
    <source>
        <dbReference type="Google" id="ProtNLM"/>
    </source>
</evidence>
<dbReference type="NCBIfam" id="TIGR02258">
    <property type="entry name" value="2_5_ligase"/>
    <property type="match status" value="1"/>
</dbReference>
<evidence type="ECO:0000313" key="2">
    <source>
        <dbReference type="EMBL" id="SUZ50624.1"/>
    </source>
</evidence>
<sequence length="191" mass="22329">MVIIIIFKVIMSRIFIALTPKPEFNKIICELKEDQNKFLIRNHKVNWSKDNQHHITMNFIGSMEPEQKEEMFHNLENRSSFKNLPVEIDSLSYFPNENGQVLVANIALTPRLQKLFDEVEKVVSRIGFGMALRTFRPHITLARFKDKNRPFSQIIELEEPVNSVIEALDVYESSFKSGKTLHTLIQTYSFE</sequence>
<accession>A0A381N980</accession>
<gene>
    <name evidence="2" type="ORF">METZ01_LOCUS3478</name>
</gene>
<evidence type="ECO:0000256" key="1">
    <source>
        <dbReference type="ARBA" id="ARBA00022801"/>
    </source>
</evidence>
<dbReference type="Pfam" id="PF13563">
    <property type="entry name" value="2_5_RNA_ligase2"/>
    <property type="match status" value="1"/>
</dbReference>
<dbReference type="PANTHER" id="PTHR35561:SF1">
    <property type="entry name" value="RNA 2',3'-CYCLIC PHOSPHODIESTERASE"/>
    <property type="match status" value="1"/>
</dbReference>
<keyword evidence="1" id="KW-0378">Hydrolase</keyword>
<dbReference type="PANTHER" id="PTHR35561">
    <property type="entry name" value="RNA 2',3'-CYCLIC PHOSPHODIESTERASE"/>
    <property type="match status" value="1"/>
</dbReference>
<reference evidence="2" key="1">
    <citation type="submission" date="2018-05" db="EMBL/GenBank/DDBJ databases">
        <authorList>
            <person name="Lanie J.A."/>
            <person name="Ng W.-L."/>
            <person name="Kazmierczak K.M."/>
            <person name="Andrzejewski T.M."/>
            <person name="Davidsen T.M."/>
            <person name="Wayne K.J."/>
            <person name="Tettelin H."/>
            <person name="Glass J.I."/>
            <person name="Rusch D."/>
            <person name="Podicherti R."/>
            <person name="Tsui H.-C.T."/>
            <person name="Winkler M.E."/>
        </authorList>
    </citation>
    <scope>NUCLEOTIDE SEQUENCE</scope>
</reference>
<dbReference type="HAMAP" id="MF_01940">
    <property type="entry name" value="RNA_CPDase"/>
    <property type="match status" value="1"/>
</dbReference>
<dbReference type="InterPro" id="IPR004175">
    <property type="entry name" value="RNA_CPDase"/>
</dbReference>
<proteinExistence type="inferred from homology"/>
<protein>
    <recommendedName>
        <fullName evidence="3">Phosphoesterase HXTX domain-containing protein</fullName>
    </recommendedName>
</protein>
<name>A0A381N980_9ZZZZ</name>
<dbReference type="InterPro" id="IPR009097">
    <property type="entry name" value="Cyclic_Pdiesterase"/>
</dbReference>
<organism evidence="2">
    <name type="scientific">marine metagenome</name>
    <dbReference type="NCBI Taxonomy" id="408172"/>
    <lineage>
        <taxon>unclassified sequences</taxon>
        <taxon>metagenomes</taxon>
        <taxon>ecological metagenomes</taxon>
    </lineage>
</organism>